<organism evidence="1 2">
    <name type="scientific">Pelomonas lactea</name>
    <dbReference type="NCBI Taxonomy" id="3299030"/>
    <lineage>
        <taxon>Bacteria</taxon>
        <taxon>Pseudomonadati</taxon>
        <taxon>Pseudomonadota</taxon>
        <taxon>Betaproteobacteria</taxon>
        <taxon>Burkholderiales</taxon>
        <taxon>Sphaerotilaceae</taxon>
        <taxon>Roseateles</taxon>
    </lineage>
</organism>
<evidence type="ECO:0000313" key="1">
    <source>
        <dbReference type="EMBL" id="MFG6460125.1"/>
    </source>
</evidence>
<reference evidence="1 2" key="1">
    <citation type="submission" date="2024-08" db="EMBL/GenBank/DDBJ databases">
        <authorList>
            <person name="Lu H."/>
        </authorList>
    </citation>
    <scope>NUCLEOTIDE SEQUENCE [LARGE SCALE GENOMIC DNA]</scope>
    <source>
        <strain evidence="1 2">DXS20W</strain>
    </source>
</reference>
<sequence length="75" mass="8196">MGHLFVSSGVNLTSRNAYVGRADAMSEASDEQLEELVRLAWEWAAHERAMADAEVVARLLAWAAHVASSEVPMIN</sequence>
<dbReference type="Proteomes" id="UP001606302">
    <property type="component" value="Unassembled WGS sequence"/>
</dbReference>
<comment type="caution">
    <text evidence="1">The sequence shown here is derived from an EMBL/GenBank/DDBJ whole genome shotgun (WGS) entry which is preliminary data.</text>
</comment>
<gene>
    <name evidence="1" type="ORF">ACG04Q_00995</name>
</gene>
<accession>A0ABW7GE45</accession>
<name>A0ABW7GE45_9BURK</name>
<dbReference type="EMBL" id="JBIGHX010000001">
    <property type="protein sequence ID" value="MFG6460125.1"/>
    <property type="molecule type" value="Genomic_DNA"/>
</dbReference>
<proteinExistence type="predicted"/>
<evidence type="ECO:0000313" key="2">
    <source>
        <dbReference type="Proteomes" id="UP001606302"/>
    </source>
</evidence>
<dbReference type="RefSeq" id="WP_394508929.1">
    <property type="nucleotide sequence ID" value="NZ_JBIGHX010000001.1"/>
</dbReference>
<protein>
    <submittedName>
        <fullName evidence="1">Uncharacterized protein</fullName>
    </submittedName>
</protein>
<keyword evidence="2" id="KW-1185">Reference proteome</keyword>